<keyword evidence="2" id="KW-1185">Reference proteome</keyword>
<dbReference type="KEGG" id="ffu:CLAFUR5_08450"/>
<reference evidence="1" key="1">
    <citation type="submission" date="2021-12" db="EMBL/GenBank/DDBJ databases">
        <authorList>
            <person name="Zaccaron A."/>
            <person name="Stergiopoulos I."/>
        </authorList>
    </citation>
    <scope>NUCLEOTIDE SEQUENCE</scope>
    <source>
        <strain evidence="1">Race5_Kim</strain>
    </source>
</reference>
<dbReference type="RefSeq" id="XP_047759064.1">
    <property type="nucleotide sequence ID" value="XM_047907598.1"/>
</dbReference>
<dbReference type="GeneID" id="71988328"/>
<protein>
    <submittedName>
        <fullName evidence="1">Uncharacterized protein</fullName>
    </submittedName>
</protein>
<proteinExistence type="predicted"/>
<reference evidence="1" key="2">
    <citation type="journal article" date="2022" name="Microb. Genom.">
        <title>A chromosome-scale genome assembly of the tomato pathogen Cladosporium fulvum reveals a compartmentalized genome architecture and the presence of a dispensable chromosome.</title>
        <authorList>
            <person name="Zaccaron A.Z."/>
            <person name="Chen L.H."/>
            <person name="Samaras A."/>
            <person name="Stergiopoulos I."/>
        </authorList>
    </citation>
    <scope>NUCLEOTIDE SEQUENCE</scope>
    <source>
        <strain evidence="1">Race5_Kim</strain>
    </source>
</reference>
<name>A0A9Q8P656_PASFU</name>
<dbReference type="OrthoDB" id="3798483at2759"/>
<evidence type="ECO:0000313" key="2">
    <source>
        <dbReference type="Proteomes" id="UP000756132"/>
    </source>
</evidence>
<dbReference type="AlphaFoldDB" id="A0A9Q8P656"/>
<organism evidence="1 2">
    <name type="scientific">Passalora fulva</name>
    <name type="common">Tomato leaf mold</name>
    <name type="synonym">Cladosporium fulvum</name>
    <dbReference type="NCBI Taxonomy" id="5499"/>
    <lineage>
        <taxon>Eukaryota</taxon>
        <taxon>Fungi</taxon>
        <taxon>Dikarya</taxon>
        <taxon>Ascomycota</taxon>
        <taxon>Pezizomycotina</taxon>
        <taxon>Dothideomycetes</taxon>
        <taxon>Dothideomycetidae</taxon>
        <taxon>Mycosphaerellales</taxon>
        <taxon>Mycosphaerellaceae</taxon>
        <taxon>Fulvia</taxon>
    </lineage>
</organism>
<dbReference type="Proteomes" id="UP000756132">
    <property type="component" value="Chromosome 3"/>
</dbReference>
<dbReference type="EMBL" id="CP090165">
    <property type="protein sequence ID" value="UJO14698.1"/>
    <property type="molecule type" value="Genomic_DNA"/>
</dbReference>
<dbReference type="PANTHER" id="PTHR47642">
    <property type="entry name" value="ATP-DEPENDENT DNA HELICASE"/>
    <property type="match status" value="1"/>
</dbReference>
<accession>A0A9Q8P656</accession>
<evidence type="ECO:0000313" key="1">
    <source>
        <dbReference type="EMBL" id="UJO14698.1"/>
    </source>
</evidence>
<dbReference type="InterPro" id="IPR051055">
    <property type="entry name" value="PIF1_helicase"/>
</dbReference>
<gene>
    <name evidence="1" type="ORF">CLAFUR5_08450</name>
</gene>
<sequence length="647" mass="72882">MNQWNRLNSLGWMGNTDITLCTNIGATVNYLAKYVSKQEVPTESFTQIATKVLPKVSHVNLMVSFTAKMLNQLVGERDVGAQEVCYVLLKLPMTNSTRTIISFDCREPGDQRTALRFDQTSGQMVPFGQSSLQKYMGRVSRFTEVNKDDEHDEQHMERLQEVIDCTLYDWLIRPVPGSETYEQYARAEICFHHAFHGKYPSLPYIFSESLEDSQDDEEVLAFDTYADALAYCRTAHVHEVPDPPVQHEESDSDEEQQLSYHDEWNHLDDYYGFSLDAPVDSEFEEEFHPESVENPGFALIANQLPTRASAAALEGLGTREIDAYNWASHIGMYGFHPGDMPTDWWKDLRGDFIKRLAYGWAPNSAAAQAVLDGMSPEQQTLAASGKPMYNMAGLPLFDENGEQVREPMFHGNPVLRLAPTGLAAHGICGYTIYSALRLPINIGQYVPLDGTGLRDFEIFMQGVVYIVINKKSIVNLMMLSWINRRLRQLPPVSGNAVYVKDGLRTAEEATGRQLWTSFSTTLKLKTIQRRTEDDPTGDAFRQVLGAVRAGPGNLTLEQWQLLVTRVSMKLTAQQQREFDTALRIYATKAKVNAYNQQALLRLNNLVRIIEAKHTGSNASSATYDMGSNLHKAFPLCIGSRVMITQNL</sequence>